<dbReference type="STRING" id="1765722.AT728_38655"/>
<feature type="domain" description="HTH arsR-type" evidence="5">
    <location>
        <begin position="8"/>
        <end position="95"/>
    </location>
</feature>
<keyword evidence="2" id="KW-0238">DNA-binding</keyword>
<comment type="caution">
    <text evidence="6">The sequence shown here is derived from an EMBL/GenBank/DDBJ whole genome shotgun (WGS) entry which is preliminary data.</text>
</comment>
<dbReference type="CDD" id="cd00090">
    <property type="entry name" value="HTH_ARSR"/>
    <property type="match status" value="1"/>
</dbReference>
<organism evidence="6 7">
    <name type="scientific">Streptomyces silvensis</name>
    <dbReference type="NCBI Taxonomy" id="1765722"/>
    <lineage>
        <taxon>Bacteria</taxon>
        <taxon>Bacillati</taxon>
        <taxon>Actinomycetota</taxon>
        <taxon>Actinomycetes</taxon>
        <taxon>Kitasatosporales</taxon>
        <taxon>Streptomycetaceae</taxon>
        <taxon>Streptomyces</taxon>
    </lineage>
</organism>
<dbReference type="SMART" id="SM00418">
    <property type="entry name" value="HTH_ARSR"/>
    <property type="match status" value="1"/>
</dbReference>
<dbReference type="EMBL" id="LOCL01000010">
    <property type="protein sequence ID" value="KUF20406.1"/>
    <property type="molecule type" value="Genomic_DNA"/>
</dbReference>
<proteinExistence type="predicted"/>
<dbReference type="GO" id="GO:0003700">
    <property type="term" value="F:DNA-binding transcription factor activity"/>
    <property type="evidence" value="ECO:0007669"/>
    <property type="project" value="InterPro"/>
</dbReference>
<evidence type="ECO:0000259" key="5">
    <source>
        <dbReference type="SMART" id="SM00418"/>
    </source>
</evidence>
<evidence type="ECO:0000256" key="2">
    <source>
        <dbReference type="ARBA" id="ARBA00023125"/>
    </source>
</evidence>
<dbReference type="InterPro" id="IPR036390">
    <property type="entry name" value="WH_DNA-bd_sf"/>
</dbReference>
<reference evidence="6 7" key="1">
    <citation type="submission" date="2015-12" db="EMBL/GenBank/DDBJ databases">
        <title>Draft genome sequence of Streptomyces silvensis ATCC 53525, a producer of novel hormone antagonists.</title>
        <authorList>
            <person name="Johnston C.W."/>
            <person name="Li Y."/>
            <person name="Magarvey N.A."/>
        </authorList>
    </citation>
    <scope>NUCLEOTIDE SEQUENCE [LARGE SCALE GENOMIC DNA]</scope>
    <source>
        <strain evidence="6 7">ATCC 53525</strain>
    </source>
</reference>
<dbReference type="Proteomes" id="UP000054804">
    <property type="component" value="Unassembled WGS sequence"/>
</dbReference>
<evidence type="ECO:0000313" key="6">
    <source>
        <dbReference type="EMBL" id="KUF20406.1"/>
    </source>
</evidence>
<evidence type="ECO:0000313" key="7">
    <source>
        <dbReference type="Proteomes" id="UP000054804"/>
    </source>
</evidence>
<dbReference type="SUPFAM" id="SSF46785">
    <property type="entry name" value="Winged helix' DNA-binding domain"/>
    <property type="match status" value="1"/>
</dbReference>
<dbReference type="InterPro" id="IPR011991">
    <property type="entry name" value="ArsR-like_HTH"/>
</dbReference>
<dbReference type="Pfam" id="PF01022">
    <property type="entry name" value="HTH_5"/>
    <property type="match status" value="1"/>
</dbReference>
<dbReference type="Gene3D" id="1.10.10.10">
    <property type="entry name" value="Winged helix-like DNA-binding domain superfamily/Winged helix DNA-binding domain"/>
    <property type="match status" value="1"/>
</dbReference>
<dbReference type="AlphaFoldDB" id="A0A0W7XBR6"/>
<dbReference type="RefSeq" id="WP_058845444.1">
    <property type="nucleotide sequence ID" value="NZ_LOCL01000010.1"/>
</dbReference>
<evidence type="ECO:0000256" key="4">
    <source>
        <dbReference type="SAM" id="MobiDB-lite"/>
    </source>
</evidence>
<dbReference type="InterPro" id="IPR001845">
    <property type="entry name" value="HTH_ArsR_DNA-bd_dom"/>
</dbReference>
<evidence type="ECO:0000256" key="1">
    <source>
        <dbReference type="ARBA" id="ARBA00023015"/>
    </source>
</evidence>
<name>A0A0W7XBR6_9ACTN</name>
<keyword evidence="3" id="KW-0804">Transcription</keyword>
<accession>A0A0W7XBR6</accession>
<keyword evidence="7" id="KW-1185">Reference proteome</keyword>
<dbReference type="PANTHER" id="PTHR33154:SF33">
    <property type="entry name" value="TRANSCRIPTIONAL REPRESSOR SDPR"/>
    <property type="match status" value="1"/>
</dbReference>
<protein>
    <submittedName>
        <fullName evidence="6">ArsR family transcriptional regulator</fullName>
    </submittedName>
</protein>
<gene>
    <name evidence="6" type="ORF">AT728_38655</name>
</gene>
<feature type="compositionally biased region" description="Polar residues" evidence="4">
    <location>
        <begin position="118"/>
        <end position="128"/>
    </location>
</feature>
<dbReference type="PANTHER" id="PTHR33154">
    <property type="entry name" value="TRANSCRIPTIONAL REGULATOR, ARSR FAMILY"/>
    <property type="match status" value="1"/>
</dbReference>
<sequence length="135" mass="14521">MNSEELLAFLAAVGHAQRIRIIKELAAGTLYVSELARRLGVSRPLLYMHLERLEKAGLVVGRLELSDDGKALKYFELAPFDVHLNVDTILAAARQDRAGETGQAGRSGETGQAGRSGETGQAGRSGQHSSEETHP</sequence>
<dbReference type="InterPro" id="IPR036388">
    <property type="entry name" value="WH-like_DNA-bd_sf"/>
</dbReference>
<keyword evidence="1" id="KW-0805">Transcription regulation</keyword>
<dbReference type="GO" id="GO:0003677">
    <property type="term" value="F:DNA binding"/>
    <property type="evidence" value="ECO:0007669"/>
    <property type="project" value="UniProtKB-KW"/>
</dbReference>
<feature type="region of interest" description="Disordered" evidence="4">
    <location>
        <begin position="96"/>
        <end position="135"/>
    </location>
</feature>
<dbReference type="InterPro" id="IPR051081">
    <property type="entry name" value="HTH_MetalResp_TranReg"/>
</dbReference>
<evidence type="ECO:0000256" key="3">
    <source>
        <dbReference type="ARBA" id="ARBA00023163"/>
    </source>
</evidence>